<dbReference type="OrthoDB" id="2121326at2759"/>
<keyword evidence="3" id="KW-1185">Reference proteome</keyword>
<sequence>MTSAKRDSETPEELAAMNDFKTNVWAVFQPLYEAKWDQARWDAAVAKFRAAHDPAVVDKFMKRARLPPWDALQDQMKKGPPAFLRPGWKSPLLGQRVDLDWLDADAFECIRPSKDGWRDKKVLVVEYWASWCQPCHVVCGLLSKVSATMPDVKVISFDHEGIFTKAEIDRTVVKKFVSGRKDMEYPTYIDSKRVAVQALFEPGQNLSIPLAFIITTKDRVVHWIGNPEDMMAPLERAVKAA</sequence>
<reference evidence="2 3" key="1">
    <citation type="journal article" date="2016" name="Mol. Biol. Evol.">
        <title>Comparative Genomics of Early-Diverging Mushroom-Forming Fungi Provides Insights into the Origins of Lignocellulose Decay Capabilities.</title>
        <authorList>
            <person name="Nagy L.G."/>
            <person name="Riley R."/>
            <person name="Tritt A."/>
            <person name="Adam C."/>
            <person name="Daum C."/>
            <person name="Floudas D."/>
            <person name="Sun H."/>
            <person name="Yadav J.S."/>
            <person name="Pangilinan J."/>
            <person name="Larsson K.H."/>
            <person name="Matsuura K."/>
            <person name="Barry K."/>
            <person name="Labutti K."/>
            <person name="Kuo R."/>
            <person name="Ohm R.A."/>
            <person name="Bhattacharya S.S."/>
            <person name="Shirouzu T."/>
            <person name="Yoshinaga Y."/>
            <person name="Martin F.M."/>
            <person name="Grigoriev I.V."/>
            <person name="Hibbett D.S."/>
        </authorList>
    </citation>
    <scope>NUCLEOTIDE SEQUENCE [LARGE SCALE GENOMIC DNA]</scope>
    <source>
        <strain evidence="2 3">93-53</strain>
    </source>
</reference>
<evidence type="ECO:0000259" key="1">
    <source>
        <dbReference type="PROSITE" id="PS51352"/>
    </source>
</evidence>
<dbReference type="InParanoid" id="A0A165EST6"/>
<name>A0A165EST6_9APHY</name>
<evidence type="ECO:0000313" key="2">
    <source>
        <dbReference type="EMBL" id="KZT07685.1"/>
    </source>
</evidence>
<dbReference type="Gene3D" id="3.40.30.10">
    <property type="entry name" value="Glutaredoxin"/>
    <property type="match status" value="1"/>
</dbReference>
<protein>
    <recommendedName>
        <fullName evidence="1">Thioredoxin domain-containing protein</fullName>
    </recommendedName>
</protein>
<organism evidence="2 3">
    <name type="scientific">Laetiporus sulphureus 93-53</name>
    <dbReference type="NCBI Taxonomy" id="1314785"/>
    <lineage>
        <taxon>Eukaryota</taxon>
        <taxon>Fungi</taxon>
        <taxon>Dikarya</taxon>
        <taxon>Basidiomycota</taxon>
        <taxon>Agaricomycotina</taxon>
        <taxon>Agaricomycetes</taxon>
        <taxon>Polyporales</taxon>
        <taxon>Laetiporus</taxon>
    </lineage>
</organism>
<dbReference type="PROSITE" id="PS51352">
    <property type="entry name" value="THIOREDOXIN_2"/>
    <property type="match status" value="1"/>
</dbReference>
<dbReference type="RefSeq" id="XP_040765425.1">
    <property type="nucleotide sequence ID" value="XM_040908667.1"/>
</dbReference>
<dbReference type="InterPro" id="IPR013766">
    <property type="entry name" value="Thioredoxin_domain"/>
</dbReference>
<dbReference type="AlphaFoldDB" id="A0A165EST6"/>
<evidence type="ECO:0000313" key="3">
    <source>
        <dbReference type="Proteomes" id="UP000076871"/>
    </source>
</evidence>
<dbReference type="Pfam" id="PF00085">
    <property type="entry name" value="Thioredoxin"/>
    <property type="match status" value="1"/>
</dbReference>
<dbReference type="InterPro" id="IPR036249">
    <property type="entry name" value="Thioredoxin-like_sf"/>
</dbReference>
<proteinExistence type="predicted"/>
<accession>A0A165EST6</accession>
<gene>
    <name evidence="2" type="ORF">LAESUDRAFT_724671</name>
</gene>
<feature type="domain" description="Thioredoxin" evidence="1">
    <location>
        <begin position="84"/>
        <end position="241"/>
    </location>
</feature>
<dbReference type="EMBL" id="KV427618">
    <property type="protein sequence ID" value="KZT07685.1"/>
    <property type="molecule type" value="Genomic_DNA"/>
</dbReference>
<dbReference type="GeneID" id="63825696"/>
<dbReference type="SUPFAM" id="SSF52833">
    <property type="entry name" value="Thioredoxin-like"/>
    <property type="match status" value="1"/>
</dbReference>
<dbReference type="Proteomes" id="UP000076871">
    <property type="component" value="Unassembled WGS sequence"/>
</dbReference>